<dbReference type="EMBL" id="CAAALY010282699">
    <property type="protein sequence ID" value="VEL43563.1"/>
    <property type="molecule type" value="Genomic_DNA"/>
</dbReference>
<evidence type="ECO:0000313" key="2">
    <source>
        <dbReference type="Proteomes" id="UP000784294"/>
    </source>
</evidence>
<proteinExistence type="predicted"/>
<evidence type="ECO:0000313" key="1">
    <source>
        <dbReference type="EMBL" id="VEL43563.1"/>
    </source>
</evidence>
<protein>
    <submittedName>
        <fullName evidence="1">Uncharacterized protein</fullName>
    </submittedName>
</protein>
<sequence length="158" mass="17558">MCVCACVCACMPADAQLALWAGAFTPGRTNSTSSTLSWPSHLGLDLWLSFAVETVNPHTRTLQRLKNLSGRLGNADDERDLYLFVLDARKWTVYASNRDVLKFRLCAAWKGGIRTTTTSQIKRPSLKTISSSVHPVAWLGQSRPAERRLVAVLLAWLR</sequence>
<dbReference type="Proteomes" id="UP000784294">
    <property type="component" value="Unassembled WGS sequence"/>
</dbReference>
<accession>A0A3S5ARM1</accession>
<gene>
    <name evidence="1" type="ORF">PXEA_LOCUS37003</name>
</gene>
<comment type="caution">
    <text evidence="1">The sequence shown here is derived from an EMBL/GenBank/DDBJ whole genome shotgun (WGS) entry which is preliminary data.</text>
</comment>
<dbReference type="AlphaFoldDB" id="A0A3S5ARM1"/>
<reference evidence="1" key="1">
    <citation type="submission" date="2018-11" db="EMBL/GenBank/DDBJ databases">
        <authorList>
            <consortium name="Pathogen Informatics"/>
        </authorList>
    </citation>
    <scope>NUCLEOTIDE SEQUENCE</scope>
</reference>
<name>A0A3S5ARM1_9PLAT</name>
<organism evidence="1 2">
    <name type="scientific">Protopolystoma xenopodis</name>
    <dbReference type="NCBI Taxonomy" id="117903"/>
    <lineage>
        <taxon>Eukaryota</taxon>
        <taxon>Metazoa</taxon>
        <taxon>Spiralia</taxon>
        <taxon>Lophotrochozoa</taxon>
        <taxon>Platyhelminthes</taxon>
        <taxon>Monogenea</taxon>
        <taxon>Polyopisthocotylea</taxon>
        <taxon>Polystomatidea</taxon>
        <taxon>Polystomatidae</taxon>
        <taxon>Protopolystoma</taxon>
    </lineage>
</organism>
<keyword evidence="2" id="KW-1185">Reference proteome</keyword>